<reference evidence="1" key="2">
    <citation type="submission" date="2021-09" db="EMBL/GenBank/DDBJ databases">
        <authorList>
            <person name="Gilroy R."/>
        </authorList>
    </citation>
    <scope>NUCLEOTIDE SEQUENCE</scope>
    <source>
        <strain evidence="1">CHK194-22301</strain>
    </source>
</reference>
<dbReference type="EMBL" id="DYXB01000072">
    <property type="protein sequence ID" value="HJF09994.1"/>
    <property type="molecule type" value="Genomic_DNA"/>
</dbReference>
<reference evidence="1" key="1">
    <citation type="journal article" date="2021" name="PeerJ">
        <title>Extensive microbial diversity within the chicken gut microbiome revealed by metagenomics and culture.</title>
        <authorList>
            <person name="Gilroy R."/>
            <person name="Ravi A."/>
            <person name="Getino M."/>
            <person name="Pursley I."/>
            <person name="Horton D.L."/>
            <person name="Alikhan N.F."/>
            <person name="Baker D."/>
            <person name="Gharbi K."/>
            <person name="Hall N."/>
            <person name="Watson M."/>
            <person name="Adriaenssens E.M."/>
            <person name="Foster-Nyarko E."/>
            <person name="Jarju S."/>
            <person name="Secka A."/>
            <person name="Antonio M."/>
            <person name="Oren A."/>
            <person name="Chaudhuri R.R."/>
            <person name="La Ragione R."/>
            <person name="Hildebrand F."/>
            <person name="Pallen M.J."/>
        </authorList>
    </citation>
    <scope>NUCLEOTIDE SEQUENCE</scope>
    <source>
        <strain evidence="1">CHK194-22301</strain>
    </source>
</reference>
<accession>A0A921FIF6</accession>
<evidence type="ECO:0000313" key="2">
    <source>
        <dbReference type="Proteomes" id="UP000784793"/>
    </source>
</evidence>
<feature type="non-terminal residue" evidence="1">
    <location>
        <position position="1"/>
    </location>
</feature>
<proteinExistence type="predicted"/>
<protein>
    <submittedName>
        <fullName evidence="1">Uncharacterized protein</fullName>
    </submittedName>
</protein>
<dbReference type="AlphaFoldDB" id="A0A921FIF6"/>
<organism evidence="1 2">
    <name type="scientific">Lactobacillus crispatus</name>
    <dbReference type="NCBI Taxonomy" id="47770"/>
    <lineage>
        <taxon>Bacteria</taxon>
        <taxon>Bacillati</taxon>
        <taxon>Bacillota</taxon>
        <taxon>Bacilli</taxon>
        <taxon>Lactobacillales</taxon>
        <taxon>Lactobacillaceae</taxon>
        <taxon>Lactobacillus</taxon>
    </lineage>
</organism>
<name>A0A921FIF6_9LACO</name>
<sequence>YKKIVKETIDKYFSDYTDYSDEFYPLFLMNDILRYWYTLTLNYEYRRDDKDDVNKRYWKRLKLKYARLITCYSMLACLYHKNISPEYVLKSVEMTPFERLSMLADEREEIKDIVLKIETAYEWYLELRKKGPGWWGEPQNKVEAMTKADNFHNLVVHNFMKRIADGNPALRNRADVY</sequence>
<gene>
    <name evidence="1" type="ORF">K8V23_04260</name>
</gene>
<dbReference type="Proteomes" id="UP000784793">
    <property type="component" value="Unassembled WGS sequence"/>
</dbReference>
<comment type="caution">
    <text evidence="1">The sequence shown here is derived from an EMBL/GenBank/DDBJ whole genome shotgun (WGS) entry which is preliminary data.</text>
</comment>
<evidence type="ECO:0000313" key="1">
    <source>
        <dbReference type="EMBL" id="HJF09994.1"/>
    </source>
</evidence>